<evidence type="ECO:0000313" key="6">
    <source>
        <dbReference type="EMBL" id="CAB4944156.1"/>
    </source>
</evidence>
<dbReference type="EMBL" id="CAFBNJ010000013">
    <property type="protein sequence ID" value="CAB4944156.1"/>
    <property type="molecule type" value="Genomic_DNA"/>
</dbReference>
<sequence>MTIESVQFFADPCCPWTWNTSRWLVEIAELAGVDIVWRTLCLAELNKDREVSEHFRPKLVCSRRMARLLEALRAEGRNEEMQAMFTAYGTRVHHDDHDPGDDLITACATNCRVDLAFTTDAINDASWDTAITDSVTEAMELAGPDVGSPIIAVPELGRGFFGPIVSPPPTGKDALALWNVLEASFALPTFFELKRGRRDGVAFGSRP</sequence>
<dbReference type="EMBL" id="CAEZXY010000169">
    <property type="protein sequence ID" value="CAB4726568.1"/>
    <property type="molecule type" value="Genomic_DNA"/>
</dbReference>
<dbReference type="EMBL" id="CAFAAM010000202">
    <property type="protein sequence ID" value="CAB4813839.1"/>
    <property type="molecule type" value="Genomic_DNA"/>
</dbReference>
<dbReference type="EMBL" id="CAEZTY010000048">
    <property type="protein sequence ID" value="CAB4589650.1"/>
    <property type="molecule type" value="Genomic_DNA"/>
</dbReference>
<dbReference type="InterPro" id="IPR053977">
    <property type="entry name" value="Rv2466c-like"/>
</dbReference>
<evidence type="ECO:0000313" key="2">
    <source>
        <dbReference type="EMBL" id="CAB4589650.1"/>
    </source>
</evidence>
<protein>
    <submittedName>
        <fullName evidence="1">Unannotated protein</fullName>
    </submittedName>
</protein>
<accession>A0A6J6A1H0</accession>
<reference evidence="1" key="1">
    <citation type="submission" date="2020-05" db="EMBL/GenBank/DDBJ databases">
        <authorList>
            <person name="Chiriac C."/>
            <person name="Salcher M."/>
            <person name="Ghai R."/>
            <person name="Kavagutti S V."/>
        </authorList>
    </citation>
    <scope>NUCLEOTIDE SEQUENCE</scope>
</reference>
<dbReference type="Pfam" id="PF22234">
    <property type="entry name" value="Rv2466c-like"/>
    <property type="match status" value="1"/>
</dbReference>
<dbReference type="EMBL" id="CAESAL010000133">
    <property type="protein sequence ID" value="CAB4346910.1"/>
    <property type="molecule type" value="Genomic_DNA"/>
</dbReference>
<evidence type="ECO:0000313" key="1">
    <source>
        <dbReference type="EMBL" id="CAB4346910.1"/>
    </source>
</evidence>
<dbReference type="InterPro" id="IPR036249">
    <property type="entry name" value="Thioredoxin-like_sf"/>
</dbReference>
<dbReference type="AlphaFoldDB" id="A0A6J6A1H0"/>
<proteinExistence type="predicted"/>
<gene>
    <name evidence="2" type="ORF">UFOPK1762_01258</name>
    <name evidence="3" type="ORF">UFOPK2624_02066</name>
    <name evidence="4" type="ORF">UFOPK2969_01785</name>
    <name evidence="5" type="ORF">UFOPK3010_01313</name>
    <name evidence="1" type="ORF">UFOPK3331_02034</name>
    <name evidence="6" type="ORF">UFOPK3785_00400</name>
</gene>
<evidence type="ECO:0000313" key="3">
    <source>
        <dbReference type="EMBL" id="CAB4726568.1"/>
    </source>
</evidence>
<dbReference type="Gene3D" id="3.40.30.10">
    <property type="entry name" value="Glutaredoxin"/>
    <property type="match status" value="1"/>
</dbReference>
<evidence type="ECO:0000313" key="4">
    <source>
        <dbReference type="EMBL" id="CAB4806836.1"/>
    </source>
</evidence>
<organism evidence="1">
    <name type="scientific">freshwater metagenome</name>
    <dbReference type="NCBI Taxonomy" id="449393"/>
    <lineage>
        <taxon>unclassified sequences</taxon>
        <taxon>metagenomes</taxon>
        <taxon>ecological metagenomes</taxon>
    </lineage>
</organism>
<dbReference type="SUPFAM" id="SSF52833">
    <property type="entry name" value="Thioredoxin-like"/>
    <property type="match status" value="1"/>
</dbReference>
<dbReference type="EMBL" id="CAFAAD010000211">
    <property type="protein sequence ID" value="CAB4806836.1"/>
    <property type="molecule type" value="Genomic_DNA"/>
</dbReference>
<name>A0A6J6A1H0_9ZZZZ</name>
<evidence type="ECO:0000313" key="5">
    <source>
        <dbReference type="EMBL" id="CAB4813839.1"/>
    </source>
</evidence>
<dbReference type="CDD" id="cd02972">
    <property type="entry name" value="DsbA_family"/>
    <property type="match status" value="1"/>
</dbReference>